<keyword evidence="9" id="KW-1185">Reference proteome</keyword>
<evidence type="ECO:0000256" key="4">
    <source>
        <dbReference type="ARBA" id="ARBA00022692"/>
    </source>
</evidence>
<proteinExistence type="inferred from homology"/>
<evidence type="ECO:0000256" key="3">
    <source>
        <dbReference type="ARBA" id="ARBA00022475"/>
    </source>
</evidence>
<sequence>MIIKLSELMIIDIARSTIWLLLSISLPILLTALIIGFIIGIIQAMTQIQEPTLVFVPKLIAVSCLLAFMLPYIGEQISNYYNNIMSIIIGI</sequence>
<dbReference type="GO" id="GO:0005886">
    <property type="term" value="C:plasma membrane"/>
    <property type="evidence" value="ECO:0007669"/>
    <property type="project" value="UniProtKB-SubCell"/>
</dbReference>
<dbReference type="PANTHER" id="PTHR34040">
    <property type="entry name" value="FLAGELLAR BIOSYNTHETIC PROTEIN FLIQ"/>
    <property type="match status" value="1"/>
</dbReference>
<dbReference type="PRINTS" id="PR00952">
    <property type="entry name" value="TYPE3IMQPROT"/>
</dbReference>
<keyword evidence="8" id="KW-0966">Cell projection</keyword>
<evidence type="ECO:0000313" key="8">
    <source>
        <dbReference type="EMBL" id="MDZ5760917.1"/>
    </source>
</evidence>
<evidence type="ECO:0000256" key="5">
    <source>
        <dbReference type="ARBA" id="ARBA00022989"/>
    </source>
</evidence>
<dbReference type="PANTHER" id="PTHR34040:SF2">
    <property type="entry name" value="FLAGELLAR BIOSYNTHETIC PROTEIN FLIQ"/>
    <property type="match status" value="1"/>
</dbReference>
<comment type="caution">
    <text evidence="8">The sequence shown here is derived from an EMBL/GenBank/DDBJ whole genome shotgun (WGS) entry which is preliminary data.</text>
</comment>
<evidence type="ECO:0000256" key="6">
    <source>
        <dbReference type="ARBA" id="ARBA00023136"/>
    </source>
</evidence>
<dbReference type="EMBL" id="JARGYU010000001">
    <property type="protein sequence ID" value="MDZ5760917.1"/>
    <property type="molecule type" value="Genomic_DNA"/>
</dbReference>
<dbReference type="Pfam" id="PF01313">
    <property type="entry name" value="Bac_export_3"/>
    <property type="match status" value="1"/>
</dbReference>
<keyword evidence="6 7" id="KW-0472">Membrane</keyword>
<dbReference type="PIRSF" id="PIRSF004669">
    <property type="entry name" value="FliQ"/>
    <property type="match status" value="1"/>
</dbReference>
<evidence type="ECO:0000256" key="2">
    <source>
        <dbReference type="ARBA" id="ARBA00006156"/>
    </source>
</evidence>
<keyword evidence="5 7" id="KW-1133">Transmembrane helix</keyword>
<dbReference type="AlphaFoldDB" id="A0AAE4VJF0"/>
<evidence type="ECO:0000256" key="1">
    <source>
        <dbReference type="ARBA" id="ARBA00004651"/>
    </source>
</evidence>
<keyword evidence="3" id="KW-1003">Cell membrane</keyword>
<comment type="similarity">
    <text evidence="2">Belongs to the FliQ/MopD/SpaQ family.</text>
</comment>
<evidence type="ECO:0000256" key="7">
    <source>
        <dbReference type="SAM" id="Phobius"/>
    </source>
</evidence>
<feature type="transmembrane region" description="Helical" evidence="7">
    <location>
        <begin position="20"/>
        <end position="42"/>
    </location>
</feature>
<dbReference type="Proteomes" id="UP001289135">
    <property type="component" value="Unassembled WGS sequence"/>
</dbReference>
<evidence type="ECO:0000313" key="9">
    <source>
        <dbReference type="Proteomes" id="UP001289135"/>
    </source>
</evidence>
<keyword evidence="8" id="KW-0969">Cilium</keyword>
<keyword evidence="8" id="KW-0282">Flagellum</keyword>
<accession>A0AAE4VJF0</accession>
<dbReference type="RefSeq" id="WP_322498352.1">
    <property type="nucleotide sequence ID" value="NZ_JARGYU010000001.1"/>
</dbReference>
<keyword evidence="4 7" id="KW-0812">Transmembrane</keyword>
<reference evidence="8" key="1">
    <citation type="submission" date="2023-02" db="EMBL/GenBank/DDBJ databases">
        <title>Host association and intracellularity evolved multiple times independently in the Rickettsiales.</title>
        <authorList>
            <person name="Castelli M."/>
            <person name="Nardi T."/>
            <person name="Gammuto L."/>
            <person name="Bellinzona G."/>
            <person name="Sabaneyeva E."/>
            <person name="Potekhin A."/>
            <person name="Serra V."/>
            <person name="Petroni G."/>
            <person name="Sassera D."/>
        </authorList>
    </citation>
    <scope>NUCLEOTIDE SEQUENCE</scope>
    <source>
        <strain evidence="8">USBL-36I1</strain>
    </source>
</reference>
<protein>
    <submittedName>
        <fullName evidence="8">Flagellar biosynthetic protein FliQ</fullName>
    </submittedName>
</protein>
<gene>
    <name evidence="8" type="ORF">Lyticum_00073</name>
</gene>
<organism evidence="8 9">
    <name type="scientific">Lyticum sinuosum</name>
    <dbReference type="NCBI Taxonomy" id="1332059"/>
    <lineage>
        <taxon>Bacteria</taxon>
        <taxon>Pseudomonadati</taxon>
        <taxon>Pseudomonadota</taxon>
        <taxon>Alphaproteobacteria</taxon>
        <taxon>Rickettsiales</taxon>
        <taxon>Lyticum</taxon>
    </lineage>
</organism>
<feature type="transmembrane region" description="Helical" evidence="7">
    <location>
        <begin position="54"/>
        <end position="73"/>
    </location>
</feature>
<comment type="subcellular location">
    <subcellularLocation>
        <location evidence="1">Cell membrane</location>
        <topology evidence="1">Multi-pass membrane protein</topology>
    </subcellularLocation>
</comment>
<dbReference type="GO" id="GO:0009306">
    <property type="term" value="P:protein secretion"/>
    <property type="evidence" value="ECO:0007669"/>
    <property type="project" value="InterPro"/>
</dbReference>
<dbReference type="InterPro" id="IPR002191">
    <property type="entry name" value="Bac_export_3"/>
</dbReference>
<name>A0AAE4VJF0_9RICK</name>